<sequence length="193" mass="21691">MNKPDRREYATKMDERVRAKAKFNNIVDDIHRRTIEDVLYFNSLLTFAVFIGLSQTYEANRSQEKGDECTAGPGVHRKLIICEVLAFACFLSSSLSAKALKLLLTSHENKRRRYIFTDIPFQLKTVMLIATAGSSLMGMISLVFSVVFLVQIQIGYLASYDIRDDPGQEEEISGATDTELQRIGNSGNRIDVG</sequence>
<accession>A0A166FSV5</accession>
<keyword evidence="2" id="KW-1185">Reference proteome</keyword>
<dbReference type="EMBL" id="CP093343">
    <property type="protein sequence ID" value="WOG81460.1"/>
    <property type="molecule type" value="Genomic_DNA"/>
</dbReference>
<name>A0A166FSV5_DAUCS</name>
<proteinExistence type="predicted"/>
<reference evidence="1" key="1">
    <citation type="journal article" date="2016" name="Nat. Genet.">
        <title>A high-quality carrot genome assembly provides new insights into carotenoid accumulation and asterid genome evolution.</title>
        <authorList>
            <person name="Iorizzo M."/>
            <person name="Ellison S."/>
            <person name="Senalik D."/>
            <person name="Zeng P."/>
            <person name="Satapoomin P."/>
            <person name="Huang J."/>
            <person name="Bowman M."/>
            <person name="Iovene M."/>
            <person name="Sanseverino W."/>
            <person name="Cavagnaro P."/>
            <person name="Yildiz M."/>
            <person name="Macko-Podgorni A."/>
            <person name="Moranska E."/>
            <person name="Grzebelus E."/>
            <person name="Grzebelus D."/>
            <person name="Ashrafi H."/>
            <person name="Zheng Z."/>
            <person name="Cheng S."/>
            <person name="Spooner D."/>
            <person name="Van Deynze A."/>
            <person name="Simon P."/>
        </authorList>
    </citation>
    <scope>NUCLEOTIDE SEQUENCE</scope>
    <source>
        <tissue evidence="1">Leaf</tissue>
    </source>
</reference>
<organism evidence="1 2">
    <name type="scientific">Daucus carota subsp. sativus</name>
    <name type="common">Carrot</name>
    <dbReference type="NCBI Taxonomy" id="79200"/>
    <lineage>
        <taxon>Eukaryota</taxon>
        <taxon>Viridiplantae</taxon>
        <taxon>Streptophyta</taxon>
        <taxon>Embryophyta</taxon>
        <taxon>Tracheophyta</taxon>
        <taxon>Spermatophyta</taxon>
        <taxon>Magnoliopsida</taxon>
        <taxon>eudicotyledons</taxon>
        <taxon>Gunneridae</taxon>
        <taxon>Pentapetalae</taxon>
        <taxon>asterids</taxon>
        <taxon>campanulids</taxon>
        <taxon>Apiales</taxon>
        <taxon>Apiaceae</taxon>
        <taxon>Apioideae</taxon>
        <taxon>Scandiceae</taxon>
        <taxon>Daucinae</taxon>
        <taxon>Daucus</taxon>
        <taxon>Daucus sect. Daucus</taxon>
    </lineage>
</organism>
<dbReference type="AlphaFoldDB" id="A0A166FSV5"/>
<protein>
    <submittedName>
        <fullName evidence="1">Uncharacterized protein</fullName>
    </submittedName>
</protein>
<dbReference type="Proteomes" id="UP000077755">
    <property type="component" value="Chromosome 1"/>
</dbReference>
<dbReference type="Gramene" id="KZN08132">
    <property type="protein sequence ID" value="KZN08132"/>
    <property type="gene ID" value="DCAR_000801"/>
</dbReference>
<dbReference type="PANTHER" id="PTHR33430">
    <property type="entry name" value="MATERNAL EFFECT EMBRYO ARREST PROTEIN"/>
    <property type="match status" value="1"/>
</dbReference>
<gene>
    <name evidence="1" type="ORF">DCAR_0100607</name>
</gene>
<evidence type="ECO:0000313" key="2">
    <source>
        <dbReference type="Proteomes" id="UP000077755"/>
    </source>
</evidence>
<reference evidence="1" key="2">
    <citation type="submission" date="2022-03" db="EMBL/GenBank/DDBJ databases">
        <title>Draft title - Genomic analysis of global carrot germplasm unveils the trajectory of domestication and the origin of high carotenoid orange carrot.</title>
        <authorList>
            <person name="Iorizzo M."/>
            <person name="Ellison S."/>
            <person name="Senalik D."/>
            <person name="Macko-Podgorni A."/>
            <person name="Grzebelus D."/>
            <person name="Bostan H."/>
            <person name="Rolling W."/>
            <person name="Curaba J."/>
            <person name="Simon P."/>
        </authorList>
    </citation>
    <scope>NUCLEOTIDE SEQUENCE</scope>
    <source>
        <tissue evidence="1">Leaf</tissue>
    </source>
</reference>
<evidence type="ECO:0000313" key="1">
    <source>
        <dbReference type="EMBL" id="WOG81460.1"/>
    </source>
</evidence>
<dbReference type="PANTHER" id="PTHR33430:SF1">
    <property type="entry name" value="PGG DOMAIN-CONTAINING PROTEIN"/>
    <property type="match status" value="1"/>
</dbReference>